<feature type="domain" description="HPr" evidence="4">
    <location>
        <begin position="1"/>
        <end position="86"/>
    </location>
</feature>
<dbReference type="STRING" id="1123243.SAMN02745190_02258"/>
<dbReference type="PANTHER" id="PTHR33705:SF2">
    <property type="entry name" value="PHOSPHOCARRIER PROTEIN NPR"/>
    <property type="match status" value="1"/>
</dbReference>
<sequence>MKEEVFKVALETGLHARPAGILVKAAGAFKSRIELSAHGRTAPAKSIVGIMGLGAEKGDEVTVKAEGPDEEQAVKAMGAYLTGEKQ</sequence>
<dbReference type="CDD" id="cd00367">
    <property type="entry name" value="PTS-HPr_like"/>
    <property type="match status" value="1"/>
</dbReference>
<dbReference type="OrthoDB" id="9809047at2"/>
<protein>
    <submittedName>
        <fullName evidence="5">Phosphocarrier protein</fullName>
    </submittedName>
</protein>
<proteinExistence type="predicted"/>
<reference evidence="5 6" key="1">
    <citation type="submission" date="2016-11" db="EMBL/GenBank/DDBJ databases">
        <authorList>
            <person name="Jaros S."/>
            <person name="Januszkiewicz K."/>
            <person name="Wedrychowicz H."/>
        </authorList>
    </citation>
    <scope>NUCLEOTIDE SEQUENCE [LARGE SCALE GENOMIC DNA]</scope>
    <source>
        <strain evidence="5 6">DSM 10502</strain>
    </source>
</reference>
<evidence type="ECO:0000256" key="1">
    <source>
        <dbReference type="ARBA" id="ARBA00004496"/>
    </source>
</evidence>
<evidence type="ECO:0000313" key="6">
    <source>
        <dbReference type="Proteomes" id="UP000184404"/>
    </source>
</evidence>
<dbReference type="SUPFAM" id="SSF55594">
    <property type="entry name" value="HPr-like"/>
    <property type="match status" value="1"/>
</dbReference>
<dbReference type="InterPro" id="IPR050399">
    <property type="entry name" value="HPr"/>
</dbReference>
<dbReference type="PANTHER" id="PTHR33705">
    <property type="entry name" value="PHOSPHOCARRIER PROTEIN HPR"/>
    <property type="match status" value="1"/>
</dbReference>
<dbReference type="PROSITE" id="PS51350">
    <property type="entry name" value="PTS_HPR_DOM"/>
    <property type="match status" value="1"/>
</dbReference>
<dbReference type="Proteomes" id="UP000184404">
    <property type="component" value="Unassembled WGS sequence"/>
</dbReference>
<dbReference type="Pfam" id="PF00381">
    <property type="entry name" value="PTS-HPr"/>
    <property type="match status" value="1"/>
</dbReference>
<keyword evidence="6" id="KW-1185">Reference proteome</keyword>
<keyword evidence="2" id="KW-0963">Cytoplasm</keyword>
<dbReference type="InterPro" id="IPR035895">
    <property type="entry name" value="HPr-like_sf"/>
</dbReference>
<evidence type="ECO:0000256" key="2">
    <source>
        <dbReference type="ARBA" id="ARBA00022490"/>
    </source>
</evidence>
<dbReference type="EMBL" id="FQUG01000011">
    <property type="protein sequence ID" value="SHF27367.1"/>
    <property type="molecule type" value="Genomic_DNA"/>
</dbReference>
<comment type="subcellular location">
    <subcellularLocation>
        <location evidence="1">Cytoplasm</location>
    </subcellularLocation>
</comment>
<evidence type="ECO:0000313" key="5">
    <source>
        <dbReference type="EMBL" id="SHF27367.1"/>
    </source>
</evidence>
<evidence type="ECO:0000256" key="3">
    <source>
        <dbReference type="ARBA" id="ARBA00022683"/>
    </source>
</evidence>
<dbReference type="NCBIfam" id="TIGR01003">
    <property type="entry name" value="PTS_HPr_family"/>
    <property type="match status" value="1"/>
</dbReference>
<name>A0A1M5AB93_9FIRM</name>
<dbReference type="AlphaFoldDB" id="A0A1M5AB93"/>
<dbReference type="GO" id="GO:0009401">
    <property type="term" value="P:phosphoenolpyruvate-dependent sugar phosphotransferase system"/>
    <property type="evidence" value="ECO:0007669"/>
    <property type="project" value="UniProtKB-KW"/>
</dbReference>
<evidence type="ECO:0000259" key="4">
    <source>
        <dbReference type="PROSITE" id="PS51350"/>
    </source>
</evidence>
<gene>
    <name evidence="5" type="ORF">SAMN02745190_02258</name>
</gene>
<keyword evidence="3" id="KW-0598">Phosphotransferase system</keyword>
<accession>A0A1M5AB93</accession>
<dbReference type="InterPro" id="IPR000032">
    <property type="entry name" value="HPr-like"/>
</dbReference>
<dbReference type="Gene3D" id="3.30.1340.10">
    <property type="entry name" value="HPr-like"/>
    <property type="match status" value="1"/>
</dbReference>
<dbReference type="RefSeq" id="WP_072936367.1">
    <property type="nucleotide sequence ID" value="NZ_FQUG01000011.1"/>
</dbReference>
<organism evidence="5 6">
    <name type="scientific">Schwartzia succinivorans DSM 10502</name>
    <dbReference type="NCBI Taxonomy" id="1123243"/>
    <lineage>
        <taxon>Bacteria</taxon>
        <taxon>Bacillati</taxon>
        <taxon>Bacillota</taxon>
        <taxon>Negativicutes</taxon>
        <taxon>Selenomonadales</taxon>
        <taxon>Selenomonadaceae</taxon>
        <taxon>Schwartzia</taxon>
    </lineage>
</organism>
<dbReference type="PRINTS" id="PR00107">
    <property type="entry name" value="PHOSPHOCPHPR"/>
</dbReference>
<dbReference type="GO" id="GO:0005737">
    <property type="term" value="C:cytoplasm"/>
    <property type="evidence" value="ECO:0007669"/>
    <property type="project" value="UniProtKB-SubCell"/>
</dbReference>